<gene>
    <name evidence="1" type="ORF">PGT21_011919</name>
</gene>
<organism evidence="1 2">
    <name type="scientific">Puccinia graminis f. sp. tritici</name>
    <dbReference type="NCBI Taxonomy" id="56615"/>
    <lineage>
        <taxon>Eukaryota</taxon>
        <taxon>Fungi</taxon>
        <taxon>Dikarya</taxon>
        <taxon>Basidiomycota</taxon>
        <taxon>Pucciniomycotina</taxon>
        <taxon>Pucciniomycetes</taxon>
        <taxon>Pucciniales</taxon>
        <taxon>Pucciniaceae</taxon>
        <taxon>Puccinia</taxon>
    </lineage>
</organism>
<protein>
    <submittedName>
        <fullName evidence="1">Uncharacterized protein</fullName>
    </submittedName>
</protein>
<evidence type="ECO:0000313" key="1">
    <source>
        <dbReference type="EMBL" id="KAA1083932.1"/>
    </source>
</evidence>
<comment type="caution">
    <text evidence="1">The sequence shown here is derived from an EMBL/GenBank/DDBJ whole genome shotgun (WGS) entry which is preliminary data.</text>
</comment>
<accession>A0A5B0N5B7</accession>
<dbReference type="AlphaFoldDB" id="A0A5B0N5B7"/>
<evidence type="ECO:0000313" key="2">
    <source>
        <dbReference type="Proteomes" id="UP000324748"/>
    </source>
</evidence>
<proteinExistence type="predicted"/>
<reference evidence="1 2" key="1">
    <citation type="submission" date="2019-05" db="EMBL/GenBank/DDBJ databases">
        <title>Emergence of the Ug99 lineage of the wheat stem rust pathogen through somatic hybridization.</title>
        <authorList>
            <person name="Li F."/>
            <person name="Upadhyaya N.M."/>
            <person name="Sperschneider J."/>
            <person name="Matny O."/>
            <person name="Nguyen-Phuc H."/>
            <person name="Mago R."/>
            <person name="Raley C."/>
            <person name="Miller M.E."/>
            <person name="Silverstein K.A.T."/>
            <person name="Henningsen E."/>
            <person name="Hirsch C.D."/>
            <person name="Visser B."/>
            <person name="Pretorius Z.A."/>
            <person name="Steffenson B.J."/>
            <person name="Schwessinger B."/>
            <person name="Dodds P.N."/>
            <person name="Figueroa M."/>
        </authorList>
    </citation>
    <scope>NUCLEOTIDE SEQUENCE [LARGE SCALE GENOMIC DNA]</scope>
    <source>
        <strain evidence="1">21-0</strain>
    </source>
</reference>
<dbReference type="EMBL" id="VSWC01000118">
    <property type="protein sequence ID" value="KAA1083932.1"/>
    <property type="molecule type" value="Genomic_DNA"/>
</dbReference>
<keyword evidence="2" id="KW-1185">Reference proteome</keyword>
<dbReference type="Proteomes" id="UP000324748">
    <property type="component" value="Unassembled WGS sequence"/>
</dbReference>
<name>A0A5B0N5B7_PUCGR</name>
<sequence>MDKSPHYKMREIQRTSKSLFVESLVIKSGLNAQHNCQHGACELTETDTDTIPVERRKSTRKALVLKHNNINHYIINVASLSSAALHRRISDLESQLIQPLEWVDTMHNGIRKWSMVAKKKENAQARKRKKIVASTSIVDPDLV</sequence>